<protein>
    <submittedName>
        <fullName evidence="1">Uncharacterized protein</fullName>
    </submittedName>
</protein>
<organism evidence="1 2">
    <name type="scientific">Dallia pectoralis</name>
    <name type="common">Alaska blackfish</name>
    <dbReference type="NCBI Taxonomy" id="75939"/>
    <lineage>
        <taxon>Eukaryota</taxon>
        <taxon>Metazoa</taxon>
        <taxon>Chordata</taxon>
        <taxon>Craniata</taxon>
        <taxon>Vertebrata</taxon>
        <taxon>Euteleostomi</taxon>
        <taxon>Actinopterygii</taxon>
        <taxon>Neopterygii</taxon>
        <taxon>Teleostei</taxon>
        <taxon>Protacanthopterygii</taxon>
        <taxon>Esociformes</taxon>
        <taxon>Umbridae</taxon>
        <taxon>Dallia</taxon>
    </lineage>
</organism>
<proteinExistence type="predicted"/>
<reference evidence="1" key="1">
    <citation type="submission" date="2021-05" db="EMBL/GenBank/DDBJ databases">
        <authorList>
            <person name="Pan Q."/>
            <person name="Jouanno E."/>
            <person name="Zahm M."/>
            <person name="Klopp C."/>
            <person name="Cabau C."/>
            <person name="Louis A."/>
            <person name="Berthelot C."/>
            <person name="Parey E."/>
            <person name="Roest Crollius H."/>
            <person name="Montfort J."/>
            <person name="Robinson-Rechavi M."/>
            <person name="Bouchez O."/>
            <person name="Lampietro C."/>
            <person name="Lopez Roques C."/>
            <person name="Donnadieu C."/>
            <person name="Postlethwait J."/>
            <person name="Bobe J."/>
            <person name="Dillon D."/>
            <person name="Chandos A."/>
            <person name="von Hippel F."/>
            <person name="Guiguen Y."/>
        </authorList>
    </citation>
    <scope>NUCLEOTIDE SEQUENCE</scope>
    <source>
        <strain evidence="1">YG-Jan2019</strain>
    </source>
</reference>
<name>A0ACC2FM81_DALPE</name>
<comment type="caution">
    <text evidence="1">The sequence shown here is derived from an EMBL/GenBank/DDBJ whole genome shotgun (WGS) entry which is preliminary data.</text>
</comment>
<dbReference type="EMBL" id="CM055752">
    <property type="protein sequence ID" value="KAJ7992411.1"/>
    <property type="molecule type" value="Genomic_DNA"/>
</dbReference>
<dbReference type="Proteomes" id="UP001157502">
    <property type="component" value="Chromosome 25"/>
</dbReference>
<accession>A0ACC2FM81</accession>
<evidence type="ECO:0000313" key="1">
    <source>
        <dbReference type="EMBL" id="KAJ7992411.1"/>
    </source>
</evidence>
<keyword evidence="2" id="KW-1185">Reference proteome</keyword>
<evidence type="ECO:0000313" key="2">
    <source>
        <dbReference type="Proteomes" id="UP001157502"/>
    </source>
</evidence>
<sequence>MLRYRLPHSRRITALRLKSRGAEVFGSSRGLPPAVCSVEVQGGMELGHSVAYSPVHVSVQTDANEFPLDMAAGALISCRRSVT</sequence>
<gene>
    <name evidence="1" type="ORF">DPEC_G00278260</name>
</gene>